<dbReference type="AlphaFoldDB" id="A0A2M4C6W8"/>
<accession>A0A2M4C6W8</accession>
<sequence length="128" mass="14070">MRRLHAFLRVLDVALSVGANYLQRAIRQEQQADRRGGLRQIATSCRNPLCPGSVRVKGGELEREEGVGSDSRGDTVTLTVRPFDHSSGSNRIQSPKTMTFSRGVAYAAGAYRRPTPSHSNCRDLQQAS</sequence>
<name>A0A2M4C6W8_9DIPT</name>
<evidence type="ECO:0000313" key="3">
    <source>
        <dbReference type="EMBL" id="MBW61082.1"/>
    </source>
</evidence>
<protein>
    <submittedName>
        <fullName evidence="3">Putative secreted protein</fullName>
    </submittedName>
</protein>
<feature type="chain" id="PRO_5014604329" evidence="2">
    <location>
        <begin position="20"/>
        <end position="128"/>
    </location>
</feature>
<feature type="compositionally biased region" description="Polar residues" evidence="1">
    <location>
        <begin position="86"/>
        <end position="95"/>
    </location>
</feature>
<keyword evidence="2" id="KW-0732">Signal</keyword>
<dbReference type="EMBL" id="GGFJ01011941">
    <property type="protein sequence ID" value="MBW61082.1"/>
    <property type="molecule type" value="Transcribed_RNA"/>
</dbReference>
<organism evidence="3">
    <name type="scientific">Anopheles marajoara</name>
    <dbReference type="NCBI Taxonomy" id="58244"/>
    <lineage>
        <taxon>Eukaryota</taxon>
        <taxon>Metazoa</taxon>
        <taxon>Ecdysozoa</taxon>
        <taxon>Arthropoda</taxon>
        <taxon>Hexapoda</taxon>
        <taxon>Insecta</taxon>
        <taxon>Pterygota</taxon>
        <taxon>Neoptera</taxon>
        <taxon>Endopterygota</taxon>
        <taxon>Diptera</taxon>
        <taxon>Nematocera</taxon>
        <taxon>Culicoidea</taxon>
        <taxon>Culicidae</taxon>
        <taxon>Anophelinae</taxon>
        <taxon>Anopheles</taxon>
    </lineage>
</organism>
<feature type="signal peptide" evidence="2">
    <location>
        <begin position="1"/>
        <end position="19"/>
    </location>
</feature>
<evidence type="ECO:0000256" key="2">
    <source>
        <dbReference type="SAM" id="SignalP"/>
    </source>
</evidence>
<feature type="region of interest" description="Disordered" evidence="1">
    <location>
        <begin position="60"/>
        <end position="95"/>
    </location>
</feature>
<evidence type="ECO:0000256" key="1">
    <source>
        <dbReference type="SAM" id="MobiDB-lite"/>
    </source>
</evidence>
<proteinExistence type="predicted"/>
<reference evidence="3" key="1">
    <citation type="submission" date="2018-01" db="EMBL/GenBank/DDBJ databases">
        <title>An insight into the sialome of Amazonian anophelines.</title>
        <authorList>
            <person name="Ribeiro J.M."/>
            <person name="Scarpassa V."/>
            <person name="Calvo E."/>
        </authorList>
    </citation>
    <scope>NUCLEOTIDE SEQUENCE</scope>
    <source>
        <tissue evidence="3">Salivary glands</tissue>
    </source>
</reference>